<gene>
    <name evidence="2" type="ORF">DY78_GL001921</name>
</gene>
<dbReference type="RefSeq" id="WP_024625080.1">
    <property type="nucleotide sequence ID" value="NZ_AYGX02000173.1"/>
</dbReference>
<evidence type="ECO:0000313" key="3">
    <source>
        <dbReference type="Proteomes" id="UP000050920"/>
    </source>
</evidence>
<reference evidence="2 3" key="1">
    <citation type="journal article" date="2015" name="Genome Announc.">
        <title>Expanding the biotechnology potential of lactobacilli through comparative genomics of 213 strains and associated genera.</title>
        <authorList>
            <person name="Sun Z."/>
            <person name="Harris H.M."/>
            <person name="McCann A."/>
            <person name="Guo C."/>
            <person name="Argimon S."/>
            <person name="Zhang W."/>
            <person name="Yang X."/>
            <person name="Jeffery I.B."/>
            <person name="Cooney J.C."/>
            <person name="Kagawa T.F."/>
            <person name="Liu W."/>
            <person name="Song Y."/>
            <person name="Salvetti E."/>
            <person name="Wrobel A."/>
            <person name="Rasinkangas P."/>
            <person name="Parkhill J."/>
            <person name="Rea M.C."/>
            <person name="O'Sullivan O."/>
            <person name="Ritari J."/>
            <person name="Douillard F.P."/>
            <person name="Paul Ross R."/>
            <person name="Yang R."/>
            <person name="Briner A.E."/>
            <person name="Felis G.E."/>
            <person name="de Vos W.M."/>
            <person name="Barrangou R."/>
            <person name="Klaenhammer T.R."/>
            <person name="Caufield P.W."/>
            <person name="Cui Y."/>
            <person name="Zhang H."/>
            <person name="O'Toole P.W."/>
        </authorList>
    </citation>
    <scope>NUCLEOTIDE SEQUENCE [LARGE SCALE GENOMIC DNA]</scope>
    <source>
        <strain evidence="2 3">DSM 21115</strain>
    </source>
</reference>
<keyword evidence="1" id="KW-1133">Transmembrane helix</keyword>
<evidence type="ECO:0008006" key="4">
    <source>
        <dbReference type="Google" id="ProtNLM"/>
    </source>
</evidence>
<keyword evidence="1" id="KW-0472">Membrane</keyword>
<organism evidence="2 3">
    <name type="scientific">Lactiplantibacillus fabifermentans DSM 21115</name>
    <dbReference type="NCBI Taxonomy" id="1413187"/>
    <lineage>
        <taxon>Bacteria</taxon>
        <taxon>Bacillati</taxon>
        <taxon>Bacillota</taxon>
        <taxon>Bacilli</taxon>
        <taxon>Lactobacillales</taxon>
        <taxon>Lactobacillaceae</taxon>
        <taxon>Lactiplantibacillus</taxon>
    </lineage>
</organism>
<comment type="caution">
    <text evidence="2">The sequence shown here is derived from an EMBL/GenBank/DDBJ whole genome shotgun (WGS) entry which is preliminary data.</text>
</comment>
<feature type="transmembrane region" description="Helical" evidence="1">
    <location>
        <begin position="6"/>
        <end position="27"/>
    </location>
</feature>
<keyword evidence="3" id="KW-1185">Reference proteome</keyword>
<protein>
    <recommendedName>
        <fullName evidence="4">Integral membrane protein</fullName>
    </recommendedName>
</protein>
<dbReference type="AlphaFoldDB" id="A0A0R2NA28"/>
<accession>A0A0R2NA28</accession>
<evidence type="ECO:0000256" key="1">
    <source>
        <dbReference type="SAM" id="Phobius"/>
    </source>
</evidence>
<sequence>MFVIGLILTLWVIAVGLWVAALLVYGYRFSQAQWRLRQLLMTTDHQAPQRLAQRRLSIKDRQRLQKYLVLKTAEVLLFFVMPWLAIIDDDIRWFNLIIALIMVSWWWRLNLFPKGVVRLSRPTFLRYQAAGDDHLNLNQNPTWQRLVKQSRHAQFRLIFLIGGMAVINFVFSFL</sequence>
<feature type="transmembrane region" description="Helical" evidence="1">
    <location>
        <begin position="68"/>
        <end position="87"/>
    </location>
</feature>
<dbReference type="EMBL" id="AYGX02000173">
    <property type="protein sequence ID" value="KRO22734.1"/>
    <property type="molecule type" value="Genomic_DNA"/>
</dbReference>
<proteinExistence type="predicted"/>
<name>A0A0R2NA28_9LACO</name>
<feature type="transmembrane region" description="Helical" evidence="1">
    <location>
        <begin position="155"/>
        <end position="173"/>
    </location>
</feature>
<dbReference type="Proteomes" id="UP000050920">
    <property type="component" value="Unassembled WGS sequence"/>
</dbReference>
<feature type="transmembrane region" description="Helical" evidence="1">
    <location>
        <begin position="93"/>
        <end position="111"/>
    </location>
</feature>
<keyword evidence="1" id="KW-0812">Transmembrane</keyword>
<evidence type="ECO:0000313" key="2">
    <source>
        <dbReference type="EMBL" id="KRO22734.1"/>
    </source>
</evidence>